<organism evidence="2">
    <name type="scientific">uncultured Sporomusa sp</name>
    <dbReference type="NCBI Taxonomy" id="307249"/>
    <lineage>
        <taxon>Bacteria</taxon>
        <taxon>Bacillati</taxon>
        <taxon>Bacillota</taxon>
        <taxon>Negativicutes</taxon>
        <taxon>Selenomonadales</taxon>
        <taxon>Sporomusaceae</taxon>
        <taxon>Sporomusa</taxon>
        <taxon>environmental samples</taxon>
    </lineage>
</organism>
<proteinExistence type="predicted"/>
<feature type="compositionally biased region" description="Basic residues" evidence="1">
    <location>
        <begin position="291"/>
        <end position="306"/>
    </location>
</feature>
<accession>A0A212LYG2</accession>
<sequence>MKTIKKITERKKFPCDVWFSAKPICNEYAIYQSMNGLTIEAVITDESDYDYSTAAASNSKLVQEFASINTDDDILAFVKENGLLGLDEKNSFSESYTAFKNEQKAFKNLYTLYKASKSDKDNGTKTELKNRLQIHLNQEYDSITNPYVSKYIVSLDGEEIKVDGWYSMAEFDPKIIVHWQLLAIDIIARRIMEKIKPLLTLQYRSIEILKQMNANTEIDTKEIPITPYLSCPNLLTLIYLNFYLLLSSKKVPKYCKNCGKEFTPTKDDRTHCPDCKNYQSNWNKRNDYNKTHHGKNQKAKKVQIHA</sequence>
<dbReference type="RefSeq" id="WP_288185114.1">
    <property type="nucleotide sequence ID" value="NZ_LT608335.1"/>
</dbReference>
<reference evidence="2" key="1">
    <citation type="submission" date="2016-08" db="EMBL/GenBank/DDBJ databases">
        <authorList>
            <person name="Seilhamer J.J."/>
        </authorList>
    </citation>
    <scope>NUCLEOTIDE SEQUENCE</scope>
    <source>
        <strain evidence="2">86</strain>
    </source>
</reference>
<evidence type="ECO:0000313" key="2">
    <source>
        <dbReference type="EMBL" id="SCM82439.1"/>
    </source>
</evidence>
<name>A0A212LYG2_9FIRM</name>
<protein>
    <submittedName>
        <fullName evidence="2">Uncharacterized protein</fullName>
    </submittedName>
</protein>
<dbReference type="EMBL" id="FMJE01000005">
    <property type="protein sequence ID" value="SCM82439.1"/>
    <property type="molecule type" value="Genomic_DNA"/>
</dbReference>
<gene>
    <name evidence="2" type="ORF">KL86SPO_50210</name>
</gene>
<feature type="region of interest" description="Disordered" evidence="1">
    <location>
        <begin position="286"/>
        <end position="306"/>
    </location>
</feature>
<dbReference type="AlphaFoldDB" id="A0A212LYG2"/>
<evidence type="ECO:0000256" key="1">
    <source>
        <dbReference type="SAM" id="MobiDB-lite"/>
    </source>
</evidence>